<dbReference type="CDD" id="cd08414">
    <property type="entry name" value="PBP2_LTTR_aromatics_like"/>
    <property type="match status" value="1"/>
</dbReference>
<dbReference type="Pfam" id="PF03466">
    <property type="entry name" value="LysR_substrate"/>
    <property type="match status" value="1"/>
</dbReference>
<accession>A0A848FHM7</accession>
<dbReference type="PRINTS" id="PR00039">
    <property type="entry name" value="HTHLYSR"/>
</dbReference>
<keyword evidence="7" id="KW-1185">Reference proteome</keyword>
<evidence type="ECO:0000256" key="4">
    <source>
        <dbReference type="ARBA" id="ARBA00023163"/>
    </source>
</evidence>
<dbReference type="EMBL" id="JABBFW010000022">
    <property type="protein sequence ID" value="NML17789.1"/>
    <property type="molecule type" value="Genomic_DNA"/>
</dbReference>
<sequence length="300" mass="33336">MSNPLDSRALRLFVAVAQTLNFRQAAEVLHMSQPPLSRGIRELEQRLGVSLFERNTRVVALTRAGALLLPRALRILRLLEEARDALTGAAEVSALRIGLTTAVAPSWFDDLEGRLQAQWPGARIELCFGSSPQLVRQLRGGRLQAAFIALPAECAGLQVEELERYPLCVALPATHPLSRRRRIRLEQLCGEALFWFERRRQPAFFDHCRAVFARSGLQPRQWLKEPVDHHVLMAEVAAGKGIALLPSTFRTLRRRGVAYRPLAEGEALSVGIGLCVPPAGSALLEPLRRVSSLPREERSS</sequence>
<dbReference type="FunFam" id="1.10.10.10:FF:000001">
    <property type="entry name" value="LysR family transcriptional regulator"/>
    <property type="match status" value="1"/>
</dbReference>
<evidence type="ECO:0000259" key="5">
    <source>
        <dbReference type="PROSITE" id="PS50931"/>
    </source>
</evidence>
<evidence type="ECO:0000256" key="2">
    <source>
        <dbReference type="ARBA" id="ARBA00023015"/>
    </source>
</evidence>
<dbReference type="AlphaFoldDB" id="A0A848FHM7"/>
<dbReference type="RefSeq" id="WP_169162689.1">
    <property type="nucleotide sequence ID" value="NZ_JABBFW010000022.1"/>
</dbReference>
<evidence type="ECO:0000256" key="3">
    <source>
        <dbReference type="ARBA" id="ARBA00023125"/>
    </source>
</evidence>
<dbReference type="Proteomes" id="UP000574067">
    <property type="component" value="Unassembled WGS sequence"/>
</dbReference>
<dbReference type="GO" id="GO:0003700">
    <property type="term" value="F:DNA-binding transcription factor activity"/>
    <property type="evidence" value="ECO:0007669"/>
    <property type="project" value="InterPro"/>
</dbReference>
<dbReference type="PROSITE" id="PS50931">
    <property type="entry name" value="HTH_LYSR"/>
    <property type="match status" value="1"/>
</dbReference>
<evidence type="ECO:0000313" key="7">
    <source>
        <dbReference type="Proteomes" id="UP000574067"/>
    </source>
</evidence>
<evidence type="ECO:0000313" key="6">
    <source>
        <dbReference type="EMBL" id="NML17789.1"/>
    </source>
</evidence>
<keyword evidence="4" id="KW-0804">Transcription</keyword>
<feature type="domain" description="HTH lysR-type" evidence="5">
    <location>
        <begin position="5"/>
        <end position="62"/>
    </location>
</feature>
<organism evidence="6 7">
    <name type="scientific">Azohydromonas caseinilytica</name>
    <dbReference type="NCBI Taxonomy" id="2728836"/>
    <lineage>
        <taxon>Bacteria</taxon>
        <taxon>Pseudomonadati</taxon>
        <taxon>Pseudomonadota</taxon>
        <taxon>Betaproteobacteria</taxon>
        <taxon>Burkholderiales</taxon>
        <taxon>Sphaerotilaceae</taxon>
        <taxon>Azohydromonas</taxon>
    </lineage>
</organism>
<dbReference type="Gene3D" id="1.10.10.10">
    <property type="entry name" value="Winged helix-like DNA-binding domain superfamily/Winged helix DNA-binding domain"/>
    <property type="match status" value="1"/>
</dbReference>
<evidence type="ECO:0000256" key="1">
    <source>
        <dbReference type="ARBA" id="ARBA00009437"/>
    </source>
</evidence>
<comment type="caution">
    <text evidence="6">The sequence shown here is derived from an EMBL/GenBank/DDBJ whole genome shotgun (WGS) entry which is preliminary data.</text>
</comment>
<dbReference type="SUPFAM" id="SSF53850">
    <property type="entry name" value="Periplasmic binding protein-like II"/>
    <property type="match status" value="1"/>
</dbReference>
<dbReference type="Pfam" id="PF00126">
    <property type="entry name" value="HTH_1"/>
    <property type="match status" value="1"/>
</dbReference>
<keyword evidence="2" id="KW-0805">Transcription regulation</keyword>
<gene>
    <name evidence="6" type="ORF">HHL10_22720</name>
</gene>
<dbReference type="Gene3D" id="3.40.190.10">
    <property type="entry name" value="Periplasmic binding protein-like II"/>
    <property type="match status" value="2"/>
</dbReference>
<protein>
    <submittedName>
        <fullName evidence="6">LysR family transcriptional regulator</fullName>
    </submittedName>
</protein>
<dbReference type="InterPro" id="IPR000847">
    <property type="entry name" value="LysR_HTH_N"/>
</dbReference>
<name>A0A848FHM7_9BURK</name>
<dbReference type="InterPro" id="IPR036390">
    <property type="entry name" value="WH_DNA-bd_sf"/>
</dbReference>
<dbReference type="SUPFAM" id="SSF46785">
    <property type="entry name" value="Winged helix' DNA-binding domain"/>
    <property type="match status" value="1"/>
</dbReference>
<comment type="similarity">
    <text evidence="1">Belongs to the LysR transcriptional regulatory family.</text>
</comment>
<dbReference type="PANTHER" id="PTHR30346">
    <property type="entry name" value="TRANSCRIPTIONAL DUAL REGULATOR HCAR-RELATED"/>
    <property type="match status" value="1"/>
</dbReference>
<reference evidence="6 7" key="1">
    <citation type="submission" date="2020-04" db="EMBL/GenBank/DDBJ databases">
        <title>Azohydromonas sp. isolated from soil.</title>
        <authorList>
            <person name="Dahal R.H."/>
        </authorList>
    </citation>
    <scope>NUCLEOTIDE SEQUENCE [LARGE SCALE GENOMIC DNA]</scope>
    <source>
        <strain evidence="6 7">G-1-1-14</strain>
    </source>
</reference>
<proteinExistence type="inferred from homology"/>
<dbReference type="InterPro" id="IPR005119">
    <property type="entry name" value="LysR_subst-bd"/>
</dbReference>
<keyword evidence="3" id="KW-0238">DNA-binding</keyword>
<dbReference type="InterPro" id="IPR036388">
    <property type="entry name" value="WH-like_DNA-bd_sf"/>
</dbReference>
<dbReference type="GO" id="GO:0003677">
    <property type="term" value="F:DNA binding"/>
    <property type="evidence" value="ECO:0007669"/>
    <property type="project" value="UniProtKB-KW"/>
</dbReference>
<dbReference type="GO" id="GO:0032993">
    <property type="term" value="C:protein-DNA complex"/>
    <property type="evidence" value="ECO:0007669"/>
    <property type="project" value="TreeGrafter"/>
</dbReference>
<dbReference type="PANTHER" id="PTHR30346:SF17">
    <property type="entry name" value="LYSR FAMILY TRANSCRIPTIONAL REGULATOR"/>
    <property type="match status" value="1"/>
</dbReference>